<keyword evidence="8" id="KW-0677">Repeat</keyword>
<dbReference type="InterPro" id="IPR014030">
    <property type="entry name" value="Ketoacyl_synth_N"/>
</dbReference>
<dbReference type="Gene3D" id="3.40.47.10">
    <property type="match status" value="1"/>
</dbReference>
<sequence>MKKKYNLTLTIEHPIIKNHMVFEQNLLPGLAYIDMLYQLAQDGLGMDYDKHSLKHLTIYNPLIVEKDRPVRLEILFNKVSDYWNITVQGTETDSHGKSLPEKLYITAKFYEEKICFEEQIDIEAMKEAVRRRLNLDVLYEEARKLGLVHQGMIKAKGNVYLAGPICLVEVNVDDACHDKGKKVLFHPALIDGAAIAAGAIENNTNTGNNEDLYIPLYYESFSCIEPLDTRCYAVVRSESLNKVNDVRTMDISFFTTAGKQVAQLKGITGKKIRFREQIKPVVKTESVSYNIQENPVLPEISPQHQIETASKHMEAILRKIFSSYINQAASQIDINRNFFEIGLESSQLLSIVKEIENSFNLSLSPILLFENNNIRELIDSIKTKVEESGCSHYEPVKKTDNKSVYTEESLLLKQKGTESRDIAIIGLSGRYPGARNIQELWSTLKEGRDCIAEIPEDRWDHSLYFDEDKSRAGKTYCRWGGFLDDVDNFDPLFFNISPREAEIMDPMDRLFLETVWNLLENAGYTREALQRQYQSSVGVYVGAMYQQYHFLKTDIIRESAISLSSYSTIANRVSYFFNLQGPSIAIDTACSSSAIAIHMACESLTNGDCKLAIAGGVNLSIHPKKYLGLSLTQMIGSHYNSRSFGDGDGFLPAEGVGAVLLKPLTKAINDGDSILAVIKSTATNHGGHASGFNVPNPNAQAQLIENNFIKSGIDPRTISYVEAAANGSALGDPIEIAALNKAFQKFTCDRQFCAIGSVKSNIGHAEAASGISQLTKVILQLQHKQLVPSIKAEPLNSNICFQNTPFYLQQELQEWKRPVVEVDGEKCEFPLRTAISSFGAGGSNAHLIIEEYIPAQKGVNNIHYSASLPQMVVFSAKNQNQLVSVIQQMLDFLELRKDISILDIAYTLLAGREAMESRLAMVVSSREELIQGMKGYLDKEKEACIPTFTGDMEENSKIRGLFSGKLGETLVQKLLEEKDLEKIALYWTQGGYFPLESLYEGQQVLKIPLPTYPFEKRRCWIQSSMESGLNIESDMSLYNSTSAAELHASLPDRVIVIITRLLGLTVNEFNTNASLDKYGIDSIVFMSIFQQLKSQVDSSITFEKLRECKTTQDIINILPTQNLDKRMSSGQQARNSAPATWPQFPELIHLNQSTEGRAVFWFHGGLGGVEIYHTIAHKIQRPFYGIQARGGIANRSPLYGIQAMASYYVHIIQSVQPEGPYDLGGYSLGGNLAYEVTRQLQELGQMVHTIVMLDSIDSTGLKKINLCEKTMILQAVNTALVSANLEEPEKIAQVLIHKDEVNPNVDDEEFFKQVIMLARSRGLDNTEAQLYDKVQQNKKIQDAYEASRFRILALPDSKSVTCYYFRNKSGLLLGELEPYYSIEDDDYTLDHVNYWEEWKQQFPNLHMMDVDSSNHMTLLMDSKPLGVILDLCEKLYSGK</sequence>
<accession>F1TD55</accession>
<dbReference type="InterPro" id="IPR014031">
    <property type="entry name" value="Ketoacyl_synth_C"/>
</dbReference>
<dbReference type="Gene3D" id="3.40.50.1820">
    <property type="entry name" value="alpha/beta hydrolase"/>
    <property type="match status" value="1"/>
</dbReference>
<feature type="region of interest" description="C-terminal hotdog fold" evidence="9">
    <location>
        <begin position="130"/>
        <end position="278"/>
    </location>
</feature>
<evidence type="ECO:0000313" key="13">
    <source>
        <dbReference type="EMBL" id="EGD47493.1"/>
    </source>
</evidence>
<evidence type="ECO:0000313" key="14">
    <source>
        <dbReference type="Proteomes" id="UP000003860"/>
    </source>
</evidence>
<dbReference type="GO" id="GO:0004315">
    <property type="term" value="F:3-oxoacyl-[acyl-carrier-protein] synthase activity"/>
    <property type="evidence" value="ECO:0007669"/>
    <property type="project" value="InterPro"/>
</dbReference>
<dbReference type="GO" id="GO:0004312">
    <property type="term" value="F:fatty acid synthase activity"/>
    <property type="evidence" value="ECO:0007669"/>
    <property type="project" value="TreeGrafter"/>
</dbReference>
<keyword evidence="4" id="KW-0596">Phosphopantetheine</keyword>
<feature type="domain" description="Ketosynthase family 3 (KS3)" evidence="11">
    <location>
        <begin position="419"/>
        <end position="851"/>
    </location>
</feature>
<feature type="active site" description="Proton acceptor; for dehydratase activity" evidence="9">
    <location>
        <position position="19"/>
    </location>
</feature>
<dbReference type="SUPFAM" id="SSF53474">
    <property type="entry name" value="alpha/beta-Hydrolases"/>
    <property type="match status" value="1"/>
</dbReference>
<dbReference type="InterPro" id="IPR020841">
    <property type="entry name" value="PKS_Beta-ketoAc_synthase_dom"/>
</dbReference>
<dbReference type="PROSITE" id="PS00606">
    <property type="entry name" value="KS3_1"/>
    <property type="match status" value="1"/>
</dbReference>
<evidence type="ECO:0000256" key="9">
    <source>
        <dbReference type="PROSITE-ProRule" id="PRU01363"/>
    </source>
</evidence>
<dbReference type="InterPro" id="IPR049900">
    <property type="entry name" value="PKS_mFAS_DH"/>
</dbReference>
<dbReference type="Pfam" id="PF14765">
    <property type="entry name" value="PS-DH"/>
    <property type="match status" value="1"/>
</dbReference>
<dbReference type="InterPro" id="IPR049552">
    <property type="entry name" value="PKS_DH_N"/>
</dbReference>
<reference evidence="13" key="2">
    <citation type="submission" date="2011-01" db="EMBL/GenBank/DDBJ databases">
        <title>The Non-contiguous Finished genome of Clostridium papyrosolvens.</title>
        <authorList>
            <person name="Lucas S."/>
            <person name="Copeland A."/>
            <person name="Lapidus A."/>
            <person name="Cheng J.-F."/>
            <person name="Goodwin L."/>
            <person name="Pitluck S."/>
            <person name="Misra M."/>
            <person name="Chertkov O."/>
            <person name="Detter J.C."/>
            <person name="Han C."/>
            <person name="Tapia R."/>
            <person name="Land M."/>
            <person name="Hauser L."/>
            <person name="Kyrpides N."/>
            <person name="Ivanova N."/>
            <person name="Pagani I."/>
            <person name="Mouttaki H."/>
            <person name="He Z."/>
            <person name="Zhou J."/>
            <person name="Hemme C.L."/>
            <person name="Woyke T."/>
        </authorList>
    </citation>
    <scope>NUCLEOTIDE SEQUENCE [LARGE SCALE GENOMIC DNA]</scope>
    <source>
        <strain evidence="13">DSM 2782</strain>
    </source>
</reference>
<dbReference type="InterPro" id="IPR042104">
    <property type="entry name" value="PKS_dehydratase_sf"/>
</dbReference>
<dbReference type="InterPro" id="IPR050091">
    <property type="entry name" value="PKS_NRPS_Biosynth_Enz"/>
</dbReference>
<evidence type="ECO:0000256" key="3">
    <source>
        <dbReference type="ARBA" id="ARBA00004789"/>
    </source>
</evidence>
<dbReference type="GO" id="GO:0071770">
    <property type="term" value="P:DIM/DIP cell wall layer assembly"/>
    <property type="evidence" value="ECO:0007669"/>
    <property type="project" value="TreeGrafter"/>
</dbReference>
<dbReference type="eggNOG" id="COG3319">
    <property type="taxonomic scope" value="Bacteria"/>
</dbReference>
<evidence type="ECO:0000259" key="11">
    <source>
        <dbReference type="PROSITE" id="PS52004"/>
    </source>
</evidence>
<dbReference type="Gene3D" id="1.10.1240.100">
    <property type="match status" value="1"/>
</dbReference>
<dbReference type="OrthoDB" id="2203190at2"/>
<dbReference type="InterPro" id="IPR009081">
    <property type="entry name" value="PP-bd_ACP"/>
</dbReference>
<evidence type="ECO:0000256" key="5">
    <source>
        <dbReference type="ARBA" id="ARBA00022490"/>
    </source>
</evidence>
<dbReference type="eggNOG" id="COG3321">
    <property type="taxonomic scope" value="Bacteria"/>
</dbReference>
<dbReference type="Pfam" id="PF02801">
    <property type="entry name" value="Ketoacyl-synt_C"/>
    <property type="match status" value="1"/>
</dbReference>
<evidence type="ECO:0000256" key="2">
    <source>
        <dbReference type="ARBA" id="ARBA00004496"/>
    </source>
</evidence>
<dbReference type="RefSeq" id="WP_004619354.1">
    <property type="nucleotide sequence ID" value="NZ_ACXX02000007.1"/>
</dbReference>
<evidence type="ECO:0000259" key="10">
    <source>
        <dbReference type="PROSITE" id="PS50075"/>
    </source>
</evidence>
<dbReference type="GO" id="GO:0005886">
    <property type="term" value="C:plasma membrane"/>
    <property type="evidence" value="ECO:0007669"/>
    <property type="project" value="TreeGrafter"/>
</dbReference>
<dbReference type="SUPFAM" id="SSF47336">
    <property type="entry name" value="ACP-like"/>
    <property type="match status" value="2"/>
</dbReference>
<dbReference type="GO" id="GO:0006633">
    <property type="term" value="P:fatty acid biosynthetic process"/>
    <property type="evidence" value="ECO:0007669"/>
    <property type="project" value="InterPro"/>
</dbReference>
<reference evidence="13" key="1">
    <citation type="submission" date="2009-07" db="EMBL/GenBank/DDBJ databases">
        <authorList>
            <consortium name="US DOE Joint Genome Institute (JGI-PGF)"/>
            <person name="Lucas S."/>
            <person name="Copeland A."/>
            <person name="Lapidus A."/>
            <person name="Glavina del Rio T."/>
            <person name="Tice H."/>
            <person name="Bruce D."/>
            <person name="Goodwin L."/>
            <person name="Pitluck S."/>
            <person name="Larimer F."/>
            <person name="Land M.L."/>
            <person name="Mouttaki H."/>
            <person name="He Z."/>
            <person name="Zhou J."/>
            <person name="Hemme C.L."/>
        </authorList>
    </citation>
    <scope>NUCLEOTIDE SEQUENCE [LARGE SCALE GENOMIC DNA]</scope>
    <source>
        <strain evidence="13">DSM 2782</strain>
    </source>
</reference>
<feature type="active site" description="Proton donor; for dehydratase activity" evidence="9">
    <location>
        <position position="191"/>
    </location>
</feature>
<comment type="function">
    <text evidence="1">Involved in some intermediate steps for the synthesis of the antibiotic polyketide bacillaene which is involved in secondary metabolism.</text>
</comment>
<dbReference type="Gene3D" id="1.10.1200.10">
    <property type="entry name" value="ACP-like"/>
    <property type="match status" value="2"/>
</dbReference>
<evidence type="ECO:0000256" key="8">
    <source>
        <dbReference type="ARBA" id="ARBA00022737"/>
    </source>
</evidence>
<dbReference type="InterPro" id="IPR036736">
    <property type="entry name" value="ACP-like_sf"/>
</dbReference>
<dbReference type="InterPro" id="IPR029058">
    <property type="entry name" value="AB_hydrolase_fold"/>
</dbReference>
<dbReference type="PANTHER" id="PTHR43775:SF37">
    <property type="entry name" value="SI:DKEY-61P9.11"/>
    <property type="match status" value="1"/>
</dbReference>
<evidence type="ECO:0000259" key="12">
    <source>
        <dbReference type="PROSITE" id="PS52019"/>
    </source>
</evidence>
<dbReference type="GO" id="GO:0005737">
    <property type="term" value="C:cytoplasm"/>
    <property type="evidence" value="ECO:0007669"/>
    <property type="project" value="UniProtKB-SubCell"/>
</dbReference>
<dbReference type="PROSITE" id="PS50075">
    <property type="entry name" value="CARRIER"/>
    <property type="match status" value="2"/>
</dbReference>
<feature type="domain" description="Carrier" evidence="10">
    <location>
        <begin position="1048"/>
        <end position="1122"/>
    </location>
</feature>
<dbReference type="EMBL" id="ACXX02000007">
    <property type="protein sequence ID" value="EGD47493.1"/>
    <property type="molecule type" value="Genomic_DNA"/>
</dbReference>
<dbReference type="InterPro" id="IPR049551">
    <property type="entry name" value="PKS_DH_C"/>
</dbReference>
<dbReference type="Proteomes" id="UP000003860">
    <property type="component" value="Unassembled WGS sequence"/>
</dbReference>
<keyword evidence="6" id="KW-0597">Phosphoprotein</keyword>
<dbReference type="Pfam" id="PF22336">
    <property type="entry name" value="RhiE-like_linker"/>
    <property type="match status" value="1"/>
</dbReference>
<keyword evidence="14" id="KW-1185">Reference proteome</keyword>
<comment type="caution">
    <text evidence="13">The sequence shown here is derived from an EMBL/GenBank/DDBJ whole genome shotgun (WGS) entry which is preliminary data.</text>
</comment>
<dbReference type="PROSITE" id="PS52004">
    <property type="entry name" value="KS3_2"/>
    <property type="match status" value="1"/>
</dbReference>
<protein>
    <submittedName>
        <fullName evidence="13">Beta-ketoacyl synthase</fullName>
    </submittedName>
</protein>
<feature type="region of interest" description="N-terminal hotdog fold" evidence="9">
    <location>
        <begin position="1"/>
        <end position="112"/>
    </location>
</feature>
<dbReference type="Pfam" id="PF00550">
    <property type="entry name" value="PP-binding"/>
    <property type="match status" value="2"/>
</dbReference>
<dbReference type="InterPro" id="IPR018201">
    <property type="entry name" value="Ketoacyl_synth_AS"/>
</dbReference>
<name>F1TD55_9FIRM</name>
<dbReference type="PROSITE" id="PS52019">
    <property type="entry name" value="PKS_MFAS_DH"/>
    <property type="match status" value="1"/>
</dbReference>
<evidence type="ECO:0000256" key="6">
    <source>
        <dbReference type="ARBA" id="ARBA00022553"/>
    </source>
</evidence>
<keyword evidence="5" id="KW-0963">Cytoplasm</keyword>
<feature type="domain" description="PKS/mFAS DH" evidence="12">
    <location>
        <begin position="1"/>
        <end position="278"/>
    </location>
</feature>
<comment type="pathway">
    <text evidence="3">Antibiotic biosynthesis; bacillaene biosynthesis.</text>
</comment>
<dbReference type="Pfam" id="PF00975">
    <property type="entry name" value="Thioesterase"/>
    <property type="match status" value="1"/>
</dbReference>
<dbReference type="SMART" id="SM00825">
    <property type="entry name" value="PKS_KS"/>
    <property type="match status" value="1"/>
</dbReference>
<dbReference type="CDD" id="cd00833">
    <property type="entry name" value="PKS"/>
    <property type="match status" value="1"/>
</dbReference>
<dbReference type="STRING" id="588581.Cpap_1681"/>
<keyword evidence="7" id="KW-0808">Transferase</keyword>
<dbReference type="Pfam" id="PF21089">
    <property type="entry name" value="PKS_DH_N"/>
    <property type="match status" value="1"/>
</dbReference>
<proteinExistence type="predicted"/>
<dbReference type="SUPFAM" id="SSF53901">
    <property type="entry name" value="Thiolase-like"/>
    <property type="match status" value="1"/>
</dbReference>
<dbReference type="PANTHER" id="PTHR43775">
    <property type="entry name" value="FATTY ACID SYNTHASE"/>
    <property type="match status" value="1"/>
</dbReference>
<dbReference type="FunFam" id="3.40.47.10:FF:000019">
    <property type="entry name" value="Polyketide synthase type I"/>
    <property type="match status" value="1"/>
</dbReference>
<dbReference type="Gene3D" id="3.10.129.110">
    <property type="entry name" value="Polyketide synthase dehydratase"/>
    <property type="match status" value="1"/>
</dbReference>
<dbReference type="InterPro" id="IPR001031">
    <property type="entry name" value="Thioesterase"/>
</dbReference>
<feature type="domain" description="Carrier" evidence="10">
    <location>
        <begin position="308"/>
        <end position="385"/>
    </location>
</feature>
<dbReference type="Pfam" id="PF00109">
    <property type="entry name" value="ketoacyl-synt"/>
    <property type="match status" value="1"/>
</dbReference>
<evidence type="ECO:0000256" key="1">
    <source>
        <dbReference type="ARBA" id="ARBA00003299"/>
    </source>
</evidence>
<dbReference type="InterPro" id="IPR054514">
    <property type="entry name" value="RhiE-like_linker"/>
</dbReference>
<organism evidence="13 14">
    <name type="scientific">Ruminiclostridium papyrosolvens DSM 2782</name>
    <dbReference type="NCBI Taxonomy" id="588581"/>
    <lineage>
        <taxon>Bacteria</taxon>
        <taxon>Bacillati</taxon>
        <taxon>Bacillota</taxon>
        <taxon>Clostridia</taxon>
        <taxon>Eubacteriales</taxon>
        <taxon>Oscillospiraceae</taxon>
        <taxon>Ruminiclostridium</taxon>
    </lineage>
</organism>
<evidence type="ECO:0000256" key="4">
    <source>
        <dbReference type="ARBA" id="ARBA00022450"/>
    </source>
</evidence>
<dbReference type="InterPro" id="IPR016039">
    <property type="entry name" value="Thiolase-like"/>
</dbReference>
<gene>
    <name evidence="13" type="ORF">Cpap_1681</name>
</gene>
<evidence type="ECO:0000256" key="7">
    <source>
        <dbReference type="ARBA" id="ARBA00022679"/>
    </source>
</evidence>
<comment type="subcellular location">
    <subcellularLocation>
        <location evidence="2">Cytoplasm</location>
    </subcellularLocation>
</comment>